<organism evidence="1 2">
    <name type="scientific">Hypothenemus hampei</name>
    <name type="common">Coffee berry borer</name>
    <dbReference type="NCBI Taxonomy" id="57062"/>
    <lineage>
        <taxon>Eukaryota</taxon>
        <taxon>Metazoa</taxon>
        <taxon>Ecdysozoa</taxon>
        <taxon>Arthropoda</taxon>
        <taxon>Hexapoda</taxon>
        <taxon>Insecta</taxon>
        <taxon>Pterygota</taxon>
        <taxon>Neoptera</taxon>
        <taxon>Endopterygota</taxon>
        <taxon>Coleoptera</taxon>
        <taxon>Polyphaga</taxon>
        <taxon>Cucujiformia</taxon>
        <taxon>Curculionidae</taxon>
        <taxon>Scolytinae</taxon>
        <taxon>Hypothenemus</taxon>
    </lineage>
</organism>
<dbReference type="AlphaFoldDB" id="A0ABD1ES93"/>
<evidence type="ECO:0000313" key="2">
    <source>
        <dbReference type="Proteomes" id="UP001566132"/>
    </source>
</evidence>
<gene>
    <name evidence="1" type="ORF">ABEB36_006934</name>
</gene>
<keyword evidence="2" id="KW-1185">Reference proteome</keyword>
<sequence>MSKTHRLNENIEVHCLEDACILVRVRADSDATKTKLKSASSDTILKEYAKQYDIFSQDSFESNDVLEHESKFTKYNSFNFEINKYNKRISESGSFDLNECRKFLDIISYAKELVRNIIEESKIQVESSRQPMEIVNEPEDNDDENLFITKNFENFNEISNVEVENFKINWPTIEMFNIETGALAIDEYLVSFDADQKWMYIIYFLGNKDTIASCLYIYQAIYSLPTCKYPISQATASVYFTIEVSKGKPPYCPVDVTYNYETFRQNHKPGVVDFSEKWLHYILDSKIKLFQTVTY</sequence>
<comment type="caution">
    <text evidence="1">The sequence shown here is derived from an EMBL/GenBank/DDBJ whole genome shotgun (WGS) entry which is preliminary data.</text>
</comment>
<dbReference type="EMBL" id="JBDJPC010000005">
    <property type="protein sequence ID" value="KAL1501639.1"/>
    <property type="molecule type" value="Genomic_DNA"/>
</dbReference>
<dbReference type="PANTHER" id="PTHR35075:SF1">
    <property type="entry name" value="A-KINASE ANCHOR PROTEIN 14"/>
    <property type="match status" value="1"/>
</dbReference>
<dbReference type="PANTHER" id="PTHR35075">
    <property type="entry name" value="A-KINASE ANCHOR PROTEIN 14"/>
    <property type="match status" value="1"/>
</dbReference>
<proteinExistence type="predicted"/>
<reference evidence="1 2" key="1">
    <citation type="submission" date="2024-05" db="EMBL/GenBank/DDBJ databases">
        <title>Genetic variation in Jamaican populations of the coffee berry borer (Hypothenemus hampei).</title>
        <authorList>
            <person name="Errbii M."/>
            <person name="Myrie A."/>
        </authorList>
    </citation>
    <scope>NUCLEOTIDE SEQUENCE [LARGE SCALE GENOMIC DNA]</scope>
    <source>
        <strain evidence="1">JA-Hopewell-2020-01-JO</strain>
        <tissue evidence="1">Whole body</tissue>
    </source>
</reference>
<dbReference type="Pfam" id="PF14469">
    <property type="entry name" value="AKAP28"/>
    <property type="match status" value="1"/>
</dbReference>
<name>A0ABD1ES93_HYPHA</name>
<protein>
    <submittedName>
        <fullName evidence="1">Uncharacterized protein</fullName>
    </submittedName>
</protein>
<evidence type="ECO:0000313" key="1">
    <source>
        <dbReference type="EMBL" id="KAL1501639.1"/>
    </source>
</evidence>
<dbReference type="InterPro" id="IPR053084">
    <property type="entry name" value="AKAP"/>
</dbReference>
<dbReference type="Proteomes" id="UP001566132">
    <property type="component" value="Unassembled WGS sequence"/>
</dbReference>
<dbReference type="InterPro" id="IPR025663">
    <property type="entry name" value="AKAP_28"/>
</dbReference>
<accession>A0ABD1ES93</accession>